<dbReference type="AlphaFoldDB" id="Q7RBK3"/>
<dbReference type="PaxDb" id="73239-Q7RBK3"/>
<proteinExistence type="predicted"/>
<evidence type="ECO:0000313" key="1">
    <source>
        <dbReference type="EMBL" id="EAA18297.1"/>
    </source>
</evidence>
<sequence length="36" mass="4343">VILKENISRRKFNTRTELSMTKRIFAVICFRKCLKV</sequence>
<comment type="caution">
    <text evidence="1">The sequence shown here is derived from an EMBL/GenBank/DDBJ whole genome shotgun (WGS) entry which is preliminary data.</text>
</comment>
<organism evidence="1 2">
    <name type="scientific">Plasmodium yoelii yoelii</name>
    <dbReference type="NCBI Taxonomy" id="73239"/>
    <lineage>
        <taxon>Eukaryota</taxon>
        <taxon>Sar</taxon>
        <taxon>Alveolata</taxon>
        <taxon>Apicomplexa</taxon>
        <taxon>Aconoidasida</taxon>
        <taxon>Haemosporida</taxon>
        <taxon>Plasmodiidae</taxon>
        <taxon>Plasmodium</taxon>
        <taxon>Plasmodium (Vinckeia)</taxon>
    </lineage>
</organism>
<dbReference type="Proteomes" id="UP000008553">
    <property type="component" value="Unassembled WGS sequence"/>
</dbReference>
<keyword evidence="2" id="KW-1185">Reference proteome</keyword>
<dbReference type="EMBL" id="AABL01002046">
    <property type="protein sequence ID" value="EAA18297.1"/>
    <property type="molecule type" value="Genomic_DNA"/>
</dbReference>
<name>Q7RBK3_PLAYO</name>
<accession>Q7RBK3</accession>
<reference evidence="1 2" key="1">
    <citation type="journal article" date="2002" name="Nature">
        <title>Genome sequence and comparative analysis of the model rodent malaria parasite Plasmodium yoelii yoelii.</title>
        <authorList>
            <person name="Carlton J.M."/>
            <person name="Angiuoli S.V."/>
            <person name="Suh B.B."/>
            <person name="Kooij T.W."/>
            <person name="Pertea M."/>
            <person name="Silva J.C."/>
            <person name="Ermolaeva M.D."/>
            <person name="Allen J.E."/>
            <person name="Selengut J.D."/>
            <person name="Koo H.L."/>
            <person name="Peterson J.D."/>
            <person name="Pop M."/>
            <person name="Kosack D.S."/>
            <person name="Shumway M.F."/>
            <person name="Bidwell S.L."/>
            <person name="Shallom S.J."/>
            <person name="van Aken S.E."/>
            <person name="Riedmuller S.B."/>
            <person name="Feldblyum T.V."/>
            <person name="Cho J.K."/>
            <person name="Quackenbush J."/>
            <person name="Sedegah M."/>
            <person name="Shoaibi A."/>
            <person name="Cummings L.M."/>
            <person name="Florens L."/>
            <person name="Yates J.R."/>
            <person name="Raine J.D."/>
            <person name="Sinden R.E."/>
            <person name="Harris M.A."/>
            <person name="Cunningham D.A."/>
            <person name="Preiser P.R."/>
            <person name="Bergman L.W."/>
            <person name="Vaidya A.B."/>
            <person name="van Lin L.H."/>
            <person name="Janse C.J."/>
            <person name="Waters A.P."/>
            <person name="Smith H.O."/>
            <person name="White O.R."/>
            <person name="Salzberg S.L."/>
            <person name="Venter J.C."/>
            <person name="Fraser C.M."/>
            <person name="Hoffman S.L."/>
            <person name="Gardner M.J."/>
            <person name="Carucci D.J."/>
        </authorList>
    </citation>
    <scope>NUCLEOTIDE SEQUENCE [LARGE SCALE GENOMIC DNA]</scope>
    <source>
        <strain evidence="1 2">17XNL</strain>
    </source>
</reference>
<protein>
    <submittedName>
        <fullName evidence="1">Uncharacterized protein</fullName>
    </submittedName>
</protein>
<dbReference type="InParanoid" id="Q7RBK3"/>
<gene>
    <name evidence="1" type="ORF">PY06140</name>
</gene>
<evidence type="ECO:0000313" key="2">
    <source>
        <dbReference type="Proteomes" id="UP000008553"/>
    </source>
</evidence>
<feature type="non-terminal residue" evidence="1">
    <location>
        <position position="1"/>
    </location>
</feature>